<sequence>MSHDDVFNEKSVKGGETVELKVVDGNLAKAMRLMKRKLQQEGLFREMKKRRYYEKPSAKRKRKQKESLQRERKRQRKLDRFD</sequence>
<comment type="caution">
    <text evidence="7">The sequence shown here is derived from an EMBL/GenBank/DDBJ whole genome shotgun (WGS) entry which is preliminary data.</text>
</comment>
<reference evidence="7" key="1">
    <citation type="submission" date="2006-05" db="EMBL/GenBank/DDBJ databases">
        <title>Annotation of the draft genome assembly of Desulfuromonas acetoxidans DSM 684.</title>
        <authorList>
            <consortium name="US DOE Joint Genome Institute (JGI-ORNL)"/>
            <person name="Larimer F."/>
            <person name="Land M."/>
            <person name="Hauser L."/>
        </authorList>
    </citation>
    <scope>NUCLEOTIDE SEQUENCE [LARGE SCALE GENOMIC DNA]</scope>
    <source>
        <strain evidence="7">DSM 684</strain>
    </source>
</reference>
<protein>
    <recommendedName>
        <fullName evidence="4 5">Small ribosomal subunit protein bS21</fullName>
    </recommendedName>
</protein>
<dbReference type="Gene3D" id="1.20.5.1150">
    <property type="entry name" value="Ribosomal protein S8"/>
    <property type="match status" value="1"/>
</dbReference>
<organism evidence="7 8">
    <name type="scientific">Desulfuromonas acetoxidans (strain DSM 684 / 11070)</name>
    <dbReference type="NCBI Taxonomy" id="281689"/>
    <lineage>
        <taxon>Bacteria</taxon>
        <taxon>Pseudomonadati</taxon>
        <taxon>Thermodesulfobacteriota</taxon>
        <taxon>Desulfuromonadia</taxon>
        <taxon>Desulfuromonadales</taxon>
        <taxon>Desulfuromonadaceae</taxon>
        <taxon>Desulfuromonas</taxon>
    </lineage>
</organism>
<evidence type="ECO:0000256" key="1">
    <source>
        <dbReference type="ARBA" id="ARBA00006640"/>
    </source>
</evidence>
<feature type="region of interest" description="Disordered" evidence="6">
    <location>
        <begin position="49"/>
        <end position="82"/>
    </location>
</feature>
<evidence type="ECO:0000256" key="5">
    <source>
        <dbReference type="HAMAP-Rule" id="MF_00358"/>
    </source>
</evidence>
<dbReference type="GO" id="GO:0005840">
    <property type="term" value="C:ribosome"/>
    <property type="evidence" value="ECO:0007669"/>
    <property type="project" value="UniProtKB-KW"/>
</dbReference>
<dbReference type="NCBIfam" id="TIGR00030">
    <property type="entry name" value="S21p"/>
    <property type="match status" value="1"/>
</dbReference>
<evidence type="ECO:0000256" key="3">
    <source>
        <dbReference type="ARBA" id="ARBA00023274"/>
    </source>
</evidence>
<evidence type="ECO:0000313" key="7">
    <source>
        <dbReference type="EMBL" id="EAT16934.1"/>
    </source>
</evidence>
<dbReference type="GO" id="GO:1990904">
    <property type="term" value="C:ribonucleoprotein complex"/>
    <property type="evidence" value="ECO:0007669"/>
    <property type="project" value="UniProtKB-KW"/>
</dbReference>
<dbReference type="EMBL" id="AAEW02000002">
    <property type="protein sequence ID" value="EAT16934.1"/>
    <property type="molecule type" value="Genomic_DNA"/>
</dbReference>
<comment type="similarity">
    <text evidence="1 5">Belongs to the bacterial ribosomal protein bS21 family.</text>
</comment>
<dbReference type="GO" id="GO:0003735">
    <property type="term" value="F:structural constituent of ribosome"/>
    <property type="evidence" value="ECO:0007669"/>
    <property type="project" value="InterPro"/>
</dbReference>
<name>Q1K3P0_DESA6</name>
<evidence type="ECO:0000256" key="6">
    <source>
        <dbReference type="SAM" id="MobiDB-lite"/>
    </source>
</evidence>
<proteinExistence type="inferred from homology"/>
<feature type="compositionally biased region" description="Basic residues" evidence="6">
    <location>
        <begin position="71"/>
        <end position="82"/>
    </location>
</feature>
<evidence type="ECO:0000313" key="8">
    <source>
        <dbReference type="Proteomes" id="UP000005695"/>
    </source>
</evidence>
<gene>
    <name evidence="5" type="primary">rpsU</name>
    <name evidence="7" type="ORF">Dace_2800</name>
</gene>
<dbReference type="PANTHER" id="PTHR21109:SF0">
    <property type="entry name" value="SMALL RIBOSOMAL SUBUNIT PROTEIN BS21M"/>
    <property type="match status" value="1"/>
</dbReference>
<keyword evidence="2 5" id="KW-0689">Ribosomal protein</keyword>
<dbReference type="InterPro" id="IPR038380">
    <property type="entry name" value="Ribosomal_bS21_sf"/>
</dbReference>
<dbReference type="HAMAP" id="MF_00358">
    <property type="entry name" value="Ribosomal_bS21"/>
    <property type="match status" value="1"/>
</dbReference>
<dbReference type="PANTHER" id="PTHR21109">
    <property type="entry name" value="MITOCHONDRIAL 28S RIBOSOMAL PROTEIN S21"/>
    <property type="match status" value="1"/>
</dbReference>
<dbReference type="GO" id="GO:0006412">
    <property type="term" value="P:translation"/>
    <property type="evidence" value="ECO:0007669"/>
    <property type="project" value="UniProtKB-UniRule"/>
</dbReference>
<dbReference type="InterPro" id="IPR001911">
    <property type="entry name" value="Ribosomal_bS21"/>
</dbReference>
<feature type="compositionally biased region" description="Basic residues" evidence="6">
    <location>
        <begin position="49"/>
        <end position="64"/>
    </location>
</feature>
<dbReference type="Proteomes" id="UP000005695">
    <property type="component" value="Unassembled WGS sequence"/>
</dbReference>
<dbReference type="AlphaFoldDB" id="Q1K3P0"/>
<evidence type="ECO:0000256" key="2">
    <source>
        <dbReference type="ARBA" id="ARBA00022980"/>
    </source>
</evidence>
<accession>Q1K3P0</accession>
<keyword evidence="8" id="KW-1185">Reference proteome</keyword>
<reference evidence="7" key="2">
    <citation type="submission" date="2006-05" db="EMBL/GenBank/DDBJ databases">
        <title>Sequencing of the draft genome and assembly of Desulfuromonas acetoxidans DSM 684.</title>
        <authorList>
            <consortium name="US DOE Joint Genome Institute (JGI-PGF)"/>
            <person name="Copeland A."/>
            <person name="Lucas S."/>
            <person name="Lapidus A."/>
            <person name="Barry K."/>
            <person name="Detter J.C."/>
            <person name="Glavina del Rio T."/>
            <person name="Hammon N."/>
            <person name="Israni S."/>
            <person name="Dalin E."/>
            <person name="Tice H."/>
            <person name="Bruce D."/>
            <person name="Pitluck S."/>
            <person name="Richardson P."/>
        </authorList>
    </citation>
    <scope>NUCLEOTIDE SEQUENCE [LARGE SCALE GENOMIC DNA]</scope>
    <source>
        <strain evidence="7">DSM 684</strain>
    </source>
</reference>
<keyword evidence="3 5" id="KW-0687">Ribonucleoprotein</keyword>
<dbReference type="Pfam" id="PF01165">
    <property type="entry name" value="Ribosomal_S21"/>
    <property type="match status" value="1"/>
</dbReference>
<evidence type="ECO:0000256" key="4">
    <source>
        <dbReference type="ARBA" id="ARBA00035135"/>
    </source>
</evidence>